<dbReference type="AlphaFoldDB" id="A0A5K1UYF5"/>
<dbReference type="VEuPathDB" id="AmoebaDB:EHI_041880"/>
<proteinExistence type="predicted"/>
<dbReference type="VEuPathDB" id="AmoebaDB:KM1_149800"/>
<dbReference type="VEuPathDB" id="AmoebaDB:EHI7A_080930"/>
<dbReference type="VEuPathDB" id="AmoebaDB:EHI5A_122060"/>
<comment type="caution">
    <text evidence="1">The sequence shown here is derived from an EMBL/GenBank/DDBJ whole genome shotgun (WGS) entry which is preliminary data.</text>
</comment>
<gene>
    <name evidence="1" type="ORF">CL6EHI_041880</name>
</gene>
<evidence type="ECO:0000313" key="2">
    <source>
        <dbReference type="Proteomes" id="UP000078387"/>
    </source>
</evidence>
<name>A0A5K1UYF5_ENTHI</name>
<reference evidence="1 2" key="1">
    <citation type="submission" date="2016-05" db="EMBL/GenBank/DDBJ databases">
        <title>First whole genome sequencing of Entamoeba histolytica HM1:IMSS-clone-6.</title>
        <authorList>
            <person name="Mukherjee Avik.K."/>
            <person name="Izumyama S."/>
            <person name="Nakada-Tsukui K."/>
            <person name="Nozaki T."/>
        </authorList>
    </citation>
    <scope>NUCLEOTIDE SEQUENCE [LARGE SCALE GENOMIC DNA]</scope>
    <source>
        <strain evidence="1 2">HM1:IMSS clone 6</strain>
    </source>
</reference>
<dbReference type="VEuPathDB" id="AmoebaDB:EHI8A_171130"/>
<accession>A0A5K1UYF5</accession>
<organism evidence="1 2">
    <name type="scientific">Entamoeba histolytica</name>
    <dbReference type="NCBI Taxonomy" id="5759"/>
    <lineage>
        <taxon>Eukaryota</taxon>
        <taxon>Amoebozoa</taxon>
        <taxon>Evosea</taxon>
        <taxon>Archamoebae</taxon>
        <taxon>Mastigamoebida</taxon>
        <taxon>Entamoebidae</taxon>
        <taxon>Entamoeba</taxon>
    </lineage>
</organism>
<sequence length="94" mass="10756">MQTDHVNTVIISCDNNEDKTIYNDIIKLPKTLYQEYENLCKERKKQYYCLLKTISQKHFIGVVGGVSTDDTVQIECEGFDAIEGGDFTRISLCL</sequence>
<evidence type="ECO:0000313" key="1">
    <source>
        <dbReference type="EMBL" id="GAT96252.1"/>
    </source>
</evidence>
<protein>
    <submittedName>
        <fullName evidence="1">Uncharacterized protein</fullName>
    </submittedName>
</protein>
<dbReference type="EMBL" id="BDEQ01000001">
    <property type="protein sequence ID" value="GAT96252.1"/>
    <property type="molecule type" value="Genomic_DNA"/>
</dbReference>
<dbReference type="Proteomes" id="UP000078387">
    <property type="component" value="Unassembled WGS sequence"/>
</dbReference>